<protein>
    <submittedName>
        <fullName evidence="3">Flagellar hook-length control protein FliK</fullName>
    </submittedName>
</protein>
<keyword evidence="3" id="KW-0969">Cilium</keyword>
<feature type="region of interest" description="Disordered" evidence="1">
    <location>
        <begin position="1"/>
        <end position="36"/>
    </location>
</feature>
<dbReference type="Pfam" id="PF02120">
    <property type="entry name" value="Flg_hook"/>
    <property type="match status" value="1"/>
</dbReference>
<dbReference type="Gene3D" id="3.30.750.140">
    <property type="match status" value="1"/>
</dbReference>
<keyword evidence="3" id="KW-0282">Flagellum</keyword>
<gene>
    <name evidence="3" type="ORF">HP467_13490</name>
</gene>
<evidence type="ECO:0000256" key="1">
    <source>
        <dbReference type="SAM" id="MobiDB-lite"/>
    </source>
</evidence>
<evidence type="ECO:0000313" key="3">
    <source>
        <dbReference type="EMBL" id="NUU29110.1"/>
    </source>
</evidence>
<sequence length="171" mass="17145">MTAPRGGEPSVTVPTPPAAPTAGPAPTAGAPAPSAPLAQQLARPVFALAHAGTGEHVVTVQVVPDTLGPVTVRAHVSAHGMHVELFAASEAGRDAVRQVLPDLRRDAAGAGVATTLDLSSQNHPGAQPGRDDRPAPSPLRSDPGLEARPASAPQPTPRPSTVRAVGLDVLA</sequence>
<dbReference type="AlphaFoldDB" id="A0A850DY53"/>
<evidence type="ECO:0000313" key="4">
    <source>
        <dbReference type="Proteomes" id="UP000539146"/>
    </source>
</evidence>
<dbReference type="InterPro" id="IPR038610">
    <property type="entry name" value="FliK-like_C_sf"/>
</dbReference>
<organism evidence="3 4">
    <name type="scientific">Curtobacterium citreum</name>
    <dbReference type="NCBI Taxonomy" id="2036"/>
    <lineage>
        <taxon>Bacteria</taxon>
        <taxon>Bacillati</taxon>
        <taxon>Actinomycetota</taxon>
        <taxon>Actinomycetes</taxon>
        <taxon>Micrococcales</taxon>
        <taxon>Microbacteriaceae</taxon>
        <taxon>Curtobacterium</taxon>
    </lineage>
</organism>
<feature type="region of interest" description="Disordered" evidence="1">
    <location>
        <begin position="117"/>
        <end position="171"/>
    </location>
</feature>
<dbReference type="Proteomes" id="UP000539146">
    <property type="component" value="Unassembled WGS sequence"/>
</dbReference>
<proteinExistence type="predicted"/>
<keyword evidence="3" id="KW-0966">Cell projection</keyword>
<dbReference type="EMBL" id="JABMCG010000120">
    <property type="protein sequence ID" value="NUU29110.1"/>
    <property type="molecule type" value="Genomic_DNA"/>
</dbReference>
<reference evidence="3 4" key="1">
    <citation type="submission" date="2020-05" db="EMBL/GenBank/DDBJ databases">
        <title>Genome Sequencing of Type Strains.</title>
        <authorList>
            <person name="Lemaire J.F."/>
            <person name="Inderbitzin P."/>
            <person name="Gregorio O.A."/>
            <person name="Collins S.B."/>
            <person name="Wespe N."/>
            <person name="Knight-Connoni V."/>
        </authorList>
    </citation>
    <scope>NUCLEOTIDE SEQUENCE [LARGE SCALE GENOMIC DNA]</scope>
    <source>
        <strain evidence="3 4">DSM 20512</strain>
    </source>
</reference>
<dbReference type="CDD" id="cd17470">
    <property type="entry name" value="T3SS_Flik_C"/>
    <property type="match status" value="1"/>
</dbReference>
<name>A0A850DY53_9MICO</name>
<feature type="domain" description="Flagellar hook-length control protein-like C-terminal" evidence="2">
    <location>
        <begin position="50"/>
        <end position="125"/>
    </location>
</feature>
<comment type="caution">
    <text evidence="3">The sequence shown here is derived from an EMBL/GenBank/DDBJ whole genome shotgun (WGS) entry which is preliminary data.</text>
</comment>
<feature type="compositionally biased region" description="Low complexity" evidence="1">
    <location>
        <begin position="20"/>
        <end position="36"/>
    </location>
</feature>
<evidence type="ECO:0000259" key="2">
    <source>
        <dbReference type="Pfam" id="PF02120"/>
    </source>
</evidence>
<dbReference type="InterPro" id="IPR021136">
    <property type="entry name" value="Flagellar_hook_control-like_C"/>
</dbReference>
<accession>A0A850DY53</accession>